<proteinExistence type="predicted"/>
<dbReference type="AlphaFoldDB" id="A0A1B2EAS5"/>
<sequence>MKRKAGCLPPVEVTIMKIFRLVSGTAAALALVTGLAAAQPAAARDRLSPGAAVALGALGGLAVGAAVGAAVAQPQPPVVYRAPPPPPPPVYVEERAPVYYERPVREVYVERCSTERYREWVPGWGWEHRSRRVCR</sequence>
<protein>
    <recommendedName>
        <fullName evidence="3">Lectin-like protein BA14k</fullName>
    </recommendedName>
</protein>
<dbReference type="EMBL" id="CP016616">
    <property type="protein sequence ID" value="ANY77029.1"/>
    <property type="molecule type" value="Genomic_DNA"/>
</dbReference>
<evidence type="ECO:0008006" key="3">
    <source>
        <dbReference type="Google" id="ProtNLM"/>
    </source>
</evidence>
<accession>A0A1B2EAS5</accession>
<name>A0A1B2EAS5_9HYPH</name>
<keyword evidence="1" id="KW-0812">Transmembrane</keyword>
<gene>
    <name evidence="2" type="ORF">BB934_01350</name>
</gene>
<reference evidence="2" key="1">
    <citation type="submission" date="2016-07" db="EMBL/GenBank/DDBJ databases">
        <title>Microvirga ossetica sp. nov. a new species of rhizobia isolated from root nodules of the legume species Vicia alpestris Steven originated from North Ossetia region in the Caucasus.</title>
        <authorList>
            <person name="Safronova V.I."/>
            <person name="Kuznetsova I.G."/>
            <person name="Sazanova A.L."/>
            <person name="Belimov A."/>
            <person name="Andronov E."/>
            <person name="Osledkin Y.S."/>
            <person name="Onishchuk O.P."/>
            <person name="Kurchak O.N."/>
            <person name="Shaposhnikov A.I."/>
            <person name="Willems A."/>
            <person name="Tikhonovich I.A."/>
        </authorList>
    </citation>
    <scope>NUCLEOTIDE SEQUENCE [LARGE SCALE GENOMIC DNA]</scope>
    <source>
        <strain evidence="2">V5/3M</strain>
    </source>
</reference>
<dbReference type="KEGG" id="moc:BB934_01350"/>
<evidence type="ECO:0000313" key="2">
    <source>
        <dbReference type="EMBL" id="ANY77029.1"/>
    </source>
</evidence>
<evidence type="ECO:0000256" key="1">
    <source>
        <dbReference type="SAM" id="Phobius"/>
    </source>
</evidence>
<feature type="transmembrane region" description="Helical" evidence="1">
    <location>
        <begin position="48"/>
        <end position="72"/>
    </location>
</feature>
<organism evidence="2">
    <name type="scientific">Microvirga ossetica</name>
    <dbReference type="NCBI Taxonomy" id="1882682"/>
    <lineage>
        <taxon>Bacteria</taxon>
        <taxon>Pseudomonadati</taxon>
        <taxon>Pseudomonadota</taxon>
        <taxon>Alphaproteobacteria</taxon>
        <taxon>Hyphomicrobiales</taxon>
        <taxon>Methylobacteriaceae</taxon>
        <taxon>Microvirga</taxon>
    </lineage>
</organism>
<keyword evidence="1" id="KW-0472">Membrane</keyword>
<keyword evidence="1" id="KW-1133">Transmembrane helix</keyword>